<protein>
    <recommendedName>
        <fullName evidence="1">Amidase domain-containing protein</fullName>
    </recommendedName>
</protein>
<dbReference type="InterPro" id="IPR023631">
    <property type="entry name" value="Amidase_dom"/>
</dbReference>
<dbReference type="AlphaFoldDB" id="A0A7J6QU85"/>
<proteinExistence type="predicted"/>
<accession>A0A7J6QU85</accession>
<organism evidence="2 3">
    <name type="scientific">Perkinsus olseni</name>
    <name type="common">Perkinsus atlanticus</name>
    <dbReference type="NCBI Taxonomy" id="32597"/>
    <lineage>
        <taxon>Eukaryota</taxon>
        <taxon>Sar</taxon>
        <taxon>Alveolata</taxon>
        <taxon>Perkinsozoa</taxon>
        <taxon>Perkinsea</taxon>
        <taxon>Perkinsida</taxon>
        <taxon>Perkinsidae</taxon>
        <taxon>Perkinsus</taxon>
    </lineage>
</organism>
<reference evidence="2 3" key="1">
    <citation type="submission" date="2020-04" db="EMBL/GenBank/DDBJ databases">
        <title>Perkinsus olseni comparative genomics.</title>
        <authorList>
            <person name="Bogema D.R."/>
        </authorList>
    </citation>
    <scope>NUCLEOTIDE SEQUENCE [LARGE SCALE GENOMIC DNA]</scope>
    <source>
        <strain evidence="2 3">ATCC PRA-207</strain>
    </source>
</reference>
<evidence type="ECO:0000313" key="2">
    <source>
        <dbReference type="EMBL" id="KAF4711216.1"/>
    </source>
</evidence>
<evidence type="ECO:0000259" key="1">
    <source>
        <dbReference type="Pfam" id="PF01425"/>
    </source>
</evidence>
<comment type="caution">
    <text evidence="2">The sequence shown here is derived from an EMBL/GenBank/DDBJ whole genome shotgun (WGS) entry which is preliminary data.</text>
</comment>
<gene>
    <name evidence="2" type="ORF">FOZ63_028635</name>
</gene>
<dbReference type="Pfam" id="PF01425">
    <property type="entry name" value="Amidase"/>
    <property type="match status" value="1"/>
</dbReference>
<feature type="domain" description="Amidase" evidence="1">
    <location>
        <begin position="2"/>
        <end position="44"/>
    </location>
</feature>
<dbReference type="Proteomes" id="UP000553632">
    <property type="component" value="Unassembled WGS sequence"/>
</dbReference>
<keyword evidence="3" id="KW-1185">Reference proteome</keyword>
<sequence>MTRYIWPSNLMGFPSVTVTIKKNKDDLPIGIQVICRPFEDGKCLAIARKIEEHFEGQREHPEQWIDVIQESSGVNHAR</sequence>
<evidence type="ECO:0000313" key="3">
    <source>
        <dbReference type="Proteomes" id="UP000553632"/>
    </source>
</evidence>
<dbReference type="SUPFAM" id="SSF75304">
    <property type="entry name" value="Amidase signature (AS) enzymes"/>
    <property type="match status" value="1"/>
</dbReference>
<dbReference type="EMBL" id="JABANO010030840">
    <property type="protein sequence ID" value="KAF4711216.1"/>
    <property type="molecule type" value="Genomic_DNA"/>
</dbReference>
<name>A0A7J6QU85_PEROL</name>
<dbReference type="Gene3D" id="3.90.1300.10">
    <property type="entry name" value="Amidase signature (AS) domain"/>
    <property type="match status" value="1"/>
</dbReference>
<dbReference type="InterPro" id="IPR036928">
    <property type="entry name" value="AS_sf"/>
</dbReference>